<protein>
    <submittedName>
        <fullName evidence="1">HAD-superfamily phosphatase, subfamily IIIC:FkbH</fullName>
    </submittedName>
</protein>
<dbReference type="Proteomes" id="UP000321424">
    <property type="component" value="Unassembled WGS sequence"/>
</dbReference>
<dbReference type="AlphaFoldDB" id="A0A511MDU9"/>
<dbReference type="InterPro" id="IPR036412">
    <property type="entry name" value="HAD-like_sf"/>
</dbReference>
<proteinExistence type="predicted"/>
<gene>
    <name evidence="1" type="ORF">NN4_25150</name>
</gene>
<organism evidence="1 2">
    <name type="scientific">Nocardia ninae NBRC 108245</name>
    <dbReference type="NCBI Taxonomy" id="1210091"/>
    <lineage>
        <taxon>Bacteria</taxon>
        <taxon>Bacillati</taxon>
        <taxon>Actinomycetota</taxon>
        <taxon>Actinomycetes</taxon>
        <taxon>Mycobacteriales</taxon>
        <taxon>Nocardiaceae</taxon>
        <taxon>Nocardia</taxon>
    </lineage>
</organism>
<dbReference type="InterPro" id="IPR036514">
    <property type="entry name" value="SGNH_hydro_sf"/>
</dbReference>
<dbReference type="InterPro" id="IPR010033">
    <property type="entry name" value="HAD_SF_ppase_IIIC"/>
</dbReference>
<sequence length="629" mass="68665">MDDLLDRVRRLTEPGAEPDPALPAALAQTPDIGTAREAGRLLARIDSALVRRPGTTSHPLRVAVAGSFTADNLVPLLRISLLAVGIDPEFHLTPPDQLLMQLSDPDSALTRFAPDLTVCPIHEELFLPRDADPTDLDTVRDLLAQRLDLFGTAVSAFAARTSGTVLAHTVPLPQIRWRTVNAYRSRARLGRAWRELNSGLIEFADRIDNVDVVDLELLLTDAAVALRDDRLYRFGSMAWSPAVEQLYAGQVAGYARALTGRAKKCLVLDLDNTLWGGVLGDDGPENIELGSMYPGNAYTELQRAVLALRDQGVLLAVASKNDPDLVTQVLTEHPEMLIRTDDFVAVKANWEPKDGSLAAIAAELNLGLDSLVFADDSAFECELVGRALPQVTVVPLAGDPAGHLGALLSGDHFTVLTTTDTDRQRTDLYRARVRRQEWTSSRSALDGYLTDLGIEVTIRRADEYLLPRIVQLGGRTNQFNLTGRAHSAQQTRRMAGSAEHAVLGFEVSDRFGREGIVGALWIAEHTDHWLIENAVMSCRVFARGIEFAVLQTVIDEAVATGVVRLEAAFRSSGRNGPAEKFLADAGFVTADRDPDPDGSTRRILPLDPRPALAPAWISVHTDEWTKPHV</sequence>
<name>A0A511MDU9_9NOCA</name>
<comment type="caution">
    <text evidence="1">The sequence shown here is derived from an EMBL/GenBank/DDBJ whole genome shotgun (WGS) entry which is preliminary data.</text>
</comment>
<evidence type="ECO:0000313" key="2">
    <source>
        <dbReference type="Proteomes" id="UP000321424"/>
    </source>
</evidence>
<dbReference type="InterPro" id="IPR010037">
    <property type="entry name" value="FkbH_domain"/>
</dbReference>
<dbReference type="RefSeq" id="WP_147130060.1">
    <property type="nucleotide sequence ID" value="NZ_BJXA01000013.1"/>
</dbReference>
<dbReference type="NCBIfam" id="TIGR01681">
    <property type="entry name" value="HAD-SF-IIIC"/>
    <property type="match status" value="1"/>
</dbReference>
<keyword evidence="2" id="KW-1185">Reference proteome</keyword>
<evidence type="ECO:0000313" key="1">
    <source>
        <dbReference type="EMBL" id="GEM37996.1"/>
    </source>
</evidence>
<dbReference type="NCBIfam" id="TIGR01686">
    <property type="entry name" value="FkbH"/>
    <property type="match status" value="1"/>
</dbReference>
<dbReference type="InterPro" id="IPR023214">
    <property type="entry name" value="HAD_sf"/>
</dbReference>
<reference evidence="1 2" key="1">
    <citation type="submission" date="2019-07" db="EMBL/GenBank/DDBJ databases">
        <title>Whole genome shotgun sequence of Nocardia ninae NBRC 108245.</title>
        <authorList>
            <person name="Hosoyama A."/>
            <person name="Uohara A."/>
            <person name="Ohji S."/>
            <person name="Ichikawa N."/>
        </authorList>
    </citation>
    <scope>NUCLEOTIDE SEQUENCE [LARGE SCALE GENOMIC DNA]</scope>
    <source>
        <strain evidence="1 2">NBRC 108245</strain>
    </source>
</reference>
<dbReference type="EMBL" id="BJXA01000013">
    <property type="protein sequence ID" value="GEM37996.1"/>
    <property type="molecule type" value="Genomic_DNA"/>
</dbReference>
<dbReference type="SUPFAM" id="SSF56784">
    <property type="entry name" value="HAD-like"/>
    <property type="match status" value="1"/>
</dbReference>
<accession>A0A511MDU9</accession>
<dbReference type="Gene3D" id="3.40.50.1110">
    <property type="entry name" value="SGNH hydrolase"/>
    <property type="match status" value="1"/>
</dbReference>
<dbReference type="Gene3D" id="3.40.50.1000">
    <property type="entry name" value="HAD superfamily/HAD-like"/>
    <property type="match status" value="1"/>
</dbReference>
<dbReference type="OrthoDB" id="323926at2"/>